<dbReference type="RefSeq" id="WP_160633162.1">
    <property type="nucleotide sequence ID" value="NZ_WWNE01000007.1"/>
</dbReference>
<accession>A0A6N9NL38</accession>
<evidence type="ECO:0000313" key="2">
    <source>
        <dbReference type="Proteomes" id="UP000470771"/>
    </source>
</evidence>
<gene>
    <name evidence="1" type="ORF">GQN54_08720</name>
</gene>
<keyword evidence="2" id="KW-1185">Reference proteome</keyword>
<name>A0A6N9NL38_9FLAO</name>
<comment type="caution">
    <text evidence="1">The sequence shown here is derived from an EMBL/GenBank/DDBJ whole genome shotgun (WGS) entry which is preliminary data.</text>
</comment>
<dbReference type="Proteomes" id="UP000470771">
    <property type="component" value="Unassembled WGS sequence"/>
</dbReference>
<reference evidence="1 2" key="1">
    <citation type="submission" date="2019-12" db="EMBL/GenBank/DDBJ databases">
        <authorList>
            <person name="Zhao J."/>
        </authorList>
    </citation>
    <scope>NUCLEOTIDE SEQUENCE [LARGE SCALE GENOMIC DNA]</scope>
    <source>
        <strain evidence="1 2">S-15</strain>
    </source>
</reference>
<dbReference type="AlphaFoldDB" id="A0A6N9NL38"/>
<proteinExistence type="predicted"/>
<protein>
    <submittedName>
        <fullName evidence="1">DUF3037 domain-containing protein</fullName>
    </submittedName>
</protein>
<organism evidence="1 2">
    <name type="scientific">Acidiluteibacter ferrifornacis</name>
    <dbReference type="NCBI Taxonomy" id="2692424"/>
    <lineage>
        <taxon>Bacteria</taxon>
        <taxon>Pseudomonadati</taxon>
        <taxon>Bacteroidota</taxon>
        <taxon>Flavobacteriia</taxon>
        <taxon>Flavobacteriales</taxon>
        <taxon>Cryomorphaceae</taxon>
        <taxon>Acidiluteibacter</taxon>
    </lineage>
</organism>
<evidence type="ECO:0000313" key="1">
    <source>
        <dbReference type="EMBL" id="NBG66201.1"/>
    </source>
</evidence>
<dbReference type="EMBL" id="WWNE01000007">
    <property type="protein sequence ID" value="NBG66201.1"/>
    <property type="molecule type" value="Genomic_DNA"/>
</dbReference>
<sequence length="288" mass="32865">MNSFYSLVKISPNSYTQDSIIIGLIVFDGMLFHFQFSDLKKRIAKSLMKTDSKQIELLVKEIAANLQKVNNQSQKQEHSFFDINNPISENYFEYLSKYSNGILGFTASKAIYDSIDAAKFNQLFHLLVDQIEPIQKEKNSEKEVQFYKRVNSKLITRVANKVHTNIELDSRFAPTLLSAFKIDCIGKNGAFIGAKTLPLTKTTATLHKELNTYISVIAHLKTIKAVNHNNNQFFLISDEPTSKTSEEFRIYKQLKDAESIFNLISSDESESIAEKIESQNAQMFLEGY</sequence>